<name>A0A8H6ZAX7_9AGAR</name>
<protein>
    <recommendedName>
        <fullName evidence="5">Transmembrane protein</fullName>
    </recommendedName>
</protein>
<keyword evidence="2" id="KW-0472">Membrane</keyword>
<proteinExistence type="predicted"/>
<dbReference type="EMBL" id="JACAZH010000002">
    <property type="protein sequence ID" value="KAF7374237.1"/>
    <property type="molecule type" value="Genomic_DNA"/>
</dbReference>
<keyword evidence="4" id="KW-1185">Reference proteome</keyword>
<feature type="transmembrane region" description="Helical" evidence="2">
    <location>
        <begin position="165"/>
        <end position="186"/>
    </location>
</feature>
<evidence type="ECO:0000313" key="3">
    <source>
        <dbReference type="EMBL" id="KAF7374237.1"/>
    </source>
</evidence>
<evidence type="ECO:0000256" key="2">
    <source>
        <dbReference type="SAM" id="Phobius"/>
    </source>
</evidence>
<dbReference type="Proteomes" id="UP000623467">
    <property type="component" value="Unassembled WGS sequence"/>
</dbReference>
<feature type="region of interest" description="Disordered" evidence="1">
    <location>
        <begin position="1"/>
        <end position="30"/>
    </location>
</feature>
<evidence type="ECO:0000313" key="4">
    <source>
        <dbReference type="Proteomes" id="UP000623467"/>
    </source>
</evidence>
<reference evidence="3" key="1">
    <citation type="submission" date="2020-05" db="EMBL/GenBank/DDBJ databases">
        <title>Mycena genomes resolve the evolution of fungal bioluminescence.</title>
        <authorList>
            <person name="Tsai I.J."/>
        </authorList>
    </citation>
    <scope>NUCLEOTIDE SEQUENCE</scope>
    <source>
        <strain evidence="3">160909Yilan</strain>
    </source>
</reference>
<comment type="caution">
    <text evidence="3">The sequence shown here is derived from an EMBL/GenBank/DDBJ whole genome shotgun (WGS) entry which is preliminary data.</text>
</comment>
<dbReference type="OrthoDB" id="2846024at2759"/>
<evidence type="ECO:0008006" key="5">
    <source>
        <dbReference type="Google" id="ProtNLM"/>
    </source>
</evidence>
<keyword evidence="2" id="KW-1133">Transmembrane helix</keyword>
<keyword evidence="2" id="KW-0812">Transmembrane</keyword>
<feature type="transmembrane region" description="Helical" evidence="2">
    <location>
        <begin position="134"/>
        <end position="159"/>
    </location>
</feature>
<sequence length="207" mass="22230">MAESKLAASSPNDGEKSAPPSIPADDRYKRQQSTLQTLAGVGTLMAGVESQILTLTLSLDRSKLRTVSMSFAVVAVINTSFTSLYSTVMHSLYRKTTDEKAKGQGSTKARRTPGCTPGRKVDLWVTSPRSADMMIIWCGTFLVVGTCAGFIALVLYFFASSSIGVGIFVVMIVFAMGVCPMIWILLSARGDPDEEKHASARAFSEEG</sequence>
<evidence type="ECO:0000256" key="1">
    <source>
        <dbReference type="SAM" id="MobiDB-lite"/>
    </source>
</evidence>
<feature type="transmembrane region" description="Helical" evidence="2">
    <location>
        <begin position="71"/>
        <end position="93"/>
    </location>
</feature>
<dbReference type="AlphaFoldDB" id="A0A8H6ZAX7"/>
<accession>A0A8H6ZAX7</accession>
<organism evidence="3 4">
    <name type="scientific">Mycena sanguinolenta</name>
    <dbReference type="NCBI Taxonomy" id="230812"/>
    <lineage>
        <taxon>Eukaryota</taxon>
        <taxon>Fungi</taxon>
        <taxon>Dikarya</taxon>
        <taxon>Basidiomycota</taxon>
        <taxon>Agaricomycotina</taxon>
        <taxon>Agaricomycetes</taxon>
        <taxon>Agaricomycetidae</taxon>
        <taxon>Agaricales</taxon>
        <taxon>Marasmiineae</taxon>
        <taxon>Mycenaceae</taxon>
        <taxon>Mycena</taxon>
    </lineage>
</organism>
<gene>
    <name evidence="3" type="ORF">MSAN_00306600</name>
</gene>